<dbReference type="EMBL" id="NTZF01000034">
    <property type="protein sequence ID" value="PES90536.1"/>
    <property type="molecule type" value="Genomic_DNA"/>
</dbReference>
<name>A0A2B2G4A9_BACCE</name>
<organism evidence="1 2">
    <name type="scientific">Bacillus cereus</name>
    <dbReference type="NCBI Taxonomy" id="1396"/>
    <lineage>
        <taxon>Bacteria</taxon>
        <taxon>Bacillati</taxon>
        <taxon>Bacillota</taxon>
        <taxon>Bacilli</taxon>
        <taxon>Bacillales</taxon>
        <taxon>Bacillaceae</taxon>
        <taxon>Bacillus</taxon>
        <taxon>Bacillus cereus group</taxon>
    </lineage>
</organism>
<evidence type="ECO:0000313" key="2">
    <source>
        <dbReference type="Proteomes" id="UP000220900"/>
    </source>
</evidence>
<protein>
    <submittedName>
        <fullName evidence="1">Uncharacterized protein</fullName>
    </submittedName>
</protein>
<gene>
    <name evidence="1" type="ORF">CN491_24120</name>
</gene>
<sequence>MLEACSHIDGTDGWDFRDVSDSGKYDGLLEDTKIFMNKKGFTYIPKELLNTKLEGIETGYISCNELTLFNCLFSEFESID</sequence>
<evidence type="ECO:0000313" key="1">
    <source>
        <dbReference type="EMBL" id="PES90536.1"/>
    </source>
</evidence>
<reference evidence="1 2" key="1">
    <citation type="submission" date="2017-09" db="EMBL/GenBank/DDBJ databases">
        <title>Large-scale bioinformatics analysis of Bacillus genomes uncovers conserved roles of natural products in bacterial physiology.</title>
        <authorList>
            <consortium name="Agbiome Team Llc"/>
            <person name="Bleich R.M."/>
            <person name="Grubbs K.J."/>
            <person name="Santa Maria K.C."/>
            <person name="Allen S.E."/>
            <person name="Farag S."/>
            <person name="Shank E.A."/>
            <person name="Bowers A."/>
        </authorList>
    </citation>
    <scope>NUCLEOTIDE SEQUENCE [LARGE SCALE GENOMIC DNA]</scope>
    <source>
        <strain evidence="1 2">AFS002368</strain>
    </source>
</reference>
<proteinExistence type="predicted"/>
<dbReference type="Proteomes" id="UP000220900">
    <property type="component" value="Unassembled WGS sequence"/>
</dbReference>
<comment type="caution">
    <text evidence="1">The sequence shown here is derived from an EMBL/GenBank/DDBJ whole genome shotgun (WGS) entry which is preliminary data.</text>
</comment>
<dbReference type="AlphaFoldDB" id="A0A2B2G4A9"/>
<accession>A0A2B2G4A9</accession>